<name>A0AA43GZM6_9CYAN</name>
<protein>
    <submittedName>
        <fullName evidence="1">Uncharacterized protein</fullName>
    </submittedName>
</protein>
<sequence>MGQHFIDMRYSGLEPDDESYQRWLKAYRSLKGWLKKQAIQL</sequence>
<proteinExistence type="predicted"/>
<organism evidence="1 2">
    <name type="scientific">Umezakia ovalisporum FSS-62</name>
    <dbReference type="NCBI Taxonomy" id="2971776"/>
    <lineage>
        <taxon>Bacteria</taxon>
        <taxon>Bacillati</taxon>
        <taxon>Cyanobacteriota</taxon>
        <taxon>Cyanophyceae</taxon>
        <taxon>Nostocales</taxon>
        <taxon>Nodulariaceae</taxon>
        <taxon>Umezakia</taxon>
    </lineage>
</organism>
<dbReference type="AlphaFoldDB" id="A0AA43GZM6"/>
<dbReference type="EMBL" id="JANQDL010000065">
    <property type="protein sequence ID" value="MDH6063993.1"/>
    <property type="molecule type" value="Genomic_DNA"/>
</dbReference>
<dbReference type="GeneID" id="83684973"/>
<accession>A0AA43GZM6</accession>
<dbReference type="RefSeq" id="WP_280656569.1">
    <property type="nucleotide sequence ID" value="NZ_JANQDL010000065.1"/>
</dbReference>
<comment type="caution">
    <text evidence="1">The sequence shown here is derived from an EMBL/GenBank/DDBJ whole genome shotgun (WGS) entry which is preliminary data.</text>
</comment>
<dbReference type="Proteomes" id="UP001159370">
    <property type="component" value="Unassembled WGS sequence"/>
</dbReference>
<gene>
    <name evidence="1" type="ORF">NWP23_09480</name>
</gene>
<evidence type="ECO:0000313" key="2">
    <source>
        <dbReference type="Proteomes" id="UP001159370"/>
    </source>
</evidence>
<evidence type="ECO:0000313" key="1">
    <source>
        <dbReference type="EMBL" id="MDH6063993.1"/>
    </source>
</evidence>
<reference evidence="1 2" key="1">
    <citation type="journal article" date="2023" name="J. Phycol.">
        <title>Chrysosporum ovalisporum is synonymous with the true-branching cyanobacterium Umezakia natans (Nostocales/Aphanizomenonaceae).</title>
        <authorList>
            <person name="McGregor G.B."/>
            <person name="Sendall B.C."/>
            <person name="Niiyama Y."/>
            <person name="Tuji A."/>
            <person name="Willis A."/>
        </authorList>
    </citation>
    <scope>NUCLEOTIDE SEQUENCE [LARGE SCALE GENOMIC DNA]</scope>
    <source>
        <strain evidence="1 2">FSS-62</strain>
    </source>
</reference>